<dbReference type="Proteomes" id="UP000467840">
    <property type="component" value="Chromosome 11"/>
</dbReference>
<dbReference type="SUPFAM" id="SSF49899">
    <property type="entry name" value="Concanavalin A-like lectins/glucanases"/>
    <property type="match status" value="1"/>
</dbReference>
<name>A0A6A6N9Q5_HEVBR</name>
<dbReference type="PROSITE" id="PS00307">
    <property type="entry name" value="LECTIN_LEGUME_BETA"/>
    <property type="match status" value="1"/>
</dbReference>
<dbReference type="Gene3D" id="2.60.120.200">
    <property type="match status" value="1"/>
</dbReference>
<evidence type="ECO:0000313" key="4">
    <source>
        <dbReference type="EMBL" id="KAF2321555.1"/>
    </source>
</evidence>
<sequence length="128" mass="14366">MLTSRRISLSPLTHRTMLHMLMGSHSSLFPPQYRMPDERQGSVIGLASGKLILNSTANPFVAVEFDTYYNPWDDMDHVGVSGIGLASGNMTIISTANPFVTVTQPILERKKWVTSLRRPRRMNDCRSS</sequence>
<dbReference type="InterPro" id="IPR001220">
    <property type="entry name" value="Legume_lectin_dom"/>
</dbReference>
<comment type="caution">
    <text evidence="4">The sequence shown here is derived from an EMBL/GenBank/DDBJ whole genome shotgun (WGS) entry which is preliminary data.</text>
</comment>
<feature type="domain" description="Legume lectin" evidence="3">
    <location>
        <begin position="31"/>
        <end position="89"/>
    </location>
</feature>
<dbReference type="AlphaFoldDB" id="A0A6A6N9Q5"/>
<keyword evidence="5" id="KW-1185">Reference proteome</keyword>
<keyword evidence="2" id="KW-0430">Lectin</keyword>
<evidence type="ECO:0000256" key="1">
    <source>
        <dbReference type="ARBA" id="ARBA00007606"/>
    </source>
</evidence>
<dbReference type="InterPro" id="IPR019825">
    <property type="entry name" value="Lectin_legB_Mn/Ca_BS"/>
</dbReference>
<dbReference type="Pfam" id="PF00139">
    <property type="entry name" value="Lectin_legB"/>
    <property type="match status" value="1"/>
</dbReference>
<reference evidence="4 5" key="1">
    <citation type="journal article" date="2020" name="Mol. Plant">
        <title>The Chromosome-Based Rubber Tree Genome Provides New Insights into Spurge Genome Evolution and Rubber Biosynthesis.</title>
        <authorList>
            <person name="Liu J."/>
            <person name="Shi C."/>
            <person name="Shi C.C."/>
            <person name="Li W."/>
            <person name="Zhang Q.J."/>
            <person name="Zhang Y."/>
            <person name="Li K."/>
            <person name="Lu H.F."/>
            <person name="Shi C."/>
            <person name="Zhu S.T."/>
            <person name="Xiao Z.Y."/>
            <person name="Nan H."/>
            <person name="Yue Y."/>
            <person name="Zhu X.G."/>
            <person name="Wu Y."/>
            <person name="Hong X.N."/>
            <person name="Fan G.Y."/>
            <person name="Tong Y."/>
            <person name="Zhang D."/>
            <person name="Mao C.L."/>
            <person name="Liu Y.L."/>
            <person name="Hao S.J."/>
            <person name="Liu W.Q."/>
            <person name="Lv M.Q."/>
            <person name="Zhang H.B."/>
            <person name="Liu Y."/>
            <person name="Hu-Tang G.R."/>
            <person name="Wang J.P."/>
            <person name="Wang J.H."/>
            <person name="Sun Y.H."/>
            <person name="Ni S.B."/>
            <person name="Chen W.B."/>
            <person name="Zhang X.C."/>
            <person name="Jiao Y.N."/>
            <person name="Eichler E.E."/>
            <person name="Li G.H."/>
            <person name="Liu X."/>
            <person name="Gao L.Z."/>
        </authorList>
    </citation>
    <scope>NUCLEOTIDE SEQUENCE [LARGE SCALE GENOMIC DNA]</scope>
    <source>
        <strain evidence="5">cv. GT1</strain>
        <tissue evidence="4">Leaf</tissue>
    </source>
</reference>
<dbReference type="EMBL" id="JAAGAX010000002">
    <property type="protein sequence ID" value="KAF2321555.1"/>
    <property type="molecule type" value="Genomic_DNA"/>
</dbReference>
<evidence type="ECO:0000313" key="5">
    <source>
        <dbReference type="Proteomes" id="UP000467840"/>
    </source>
</evidence>
<evidence type="ECO:0000259" key="3">
    <source>
        <dbReference type="Pfam" id="PF00139"/>
    </source>
</evidence>
<accession>A0A6A6N9Q5</accession>
<gene>
    <name evidence="4" type="ORF">GH714_000401</name>
</gene>
<dbReference type="GO" id="GO:0030246">
    <property type="term" value="F:carbohydrate binding"/>
    <property type="evidence" value="ECO:0007669"/>
    <property type="project" value="UniProtKB-KW"/>
</dbReference>
<organism evidence="4 5">
    <name type="scientific">Hevea brasiliensis</name>
    <name type="common">Para rubber tree</name>
    <name type="synonym">Siphonia brasiliensis</name>
    <dbReference type="NCBI Taxonomy" id="3981"/>
    <lineage>
        <taxon>Eukaryota</taxon>
        <taxon>Viridiplantae</taxon>
        <taxon>Streptophyta</taxon>
        <taxon>Embryophyta</taxon>
        <taxon>Tracheophyta</taxon>
        <taxon>Spermatophyta</taxon>
        <taxon>Magnoliopsida</taxon>
        <taxon>eudicotyledons</taxon>
        <taxon>Gunneridae</taxon>
        <taxon>Pentapetalae</taxon>
        <taxon>rosids</taxon>
        <taxon>fabids</taxon>
        <taxon>Malpighiales</taxon>
        <taxon>Euphorbiaceae</taxon>
        <taxon>Crotonoideae</taxon>
        <taxon>Micrandreae</taxon>
        <taxon>Hevea</taxon>
    </lineage>
</organism>
<comment type="similarity">
    <text evidence="1">Belongs to the leguminous lectin family.</text>
</comment>
<evidence type="ECO:0000256" key="2">
    <source>
        <dbReference type="ARBA" id="ARBA00022734"/>
    </source>
</evidence>
<proteinExistence type="inferred from homology"/>
<protein>
    <recommendedName>
        <fullName evidence="3">Legume lectin domain-containing protein</fullName>
    </recommendedName>
</protein>
<dbReference type="InterPro" id="IPR013320">
    <property type="entry name" value="ConA-like_dom_sf"/>
</dbReference>